<evidence type="ECO:0000259" key="1">
    <source>
        <dbReference type="PROSITE" id="PS51819"/>
    </source>
</evidence>
<dbReference type="AlphaFoldDB" id="A0A923MBY3"/>
<proteinExistence type="predicted"/>
<dbReference type="InterPro" id="IPR037523">
    <property type="entry name" value="VOC_core"/>
</dbReference>
<comment type="caution">
    <text evidence="2">The sequence shown here is derived from an EMBL/GenBank/DDBJ whole genome shotgun (WGS) entry which is preliminary data.</text>
</comment>
<name>A0A923MBY3_9BURK</name>
<dbReference type="InterPro" id="IPR004360">
    <property type="entry name" value="Glyas_Fos-R_dOase_dom"/>
</dbReference>
<accession>A0A923MBY3</accession>
<organism evidence="2 3">
    <name type="scientific">Ramlibacter albus</name>
    <dbReference type="NCBI Taxonomy" id="2079448"/>
    <lineage>
        <taxon>Bacteria</taxon>
        <taxon>Pseudomonadati</taxon>
        <taxon>Pseudomonadota</taxon>
        <taxon>Betaproteobacteria</taxon>
        <taxon>Burkholderiales</taxon>
        <taxon>Comamonadaceae</taxon>
        <taxon>Ramlibacter</taxon>
    </lineage>
</organism>
<reference evidence="2" key="1">
    <citation type="submission" date="2020-08" db="EMBL/GenBank/DDBJ databases">
        <title>Ramlibacter sp. GTP1 16S ribosomal RNA gene genome sequencing and assembly.</title>
        <authorList>
            <person name="Kang M."/>
        </authorList>
    </citation>
    <scope>NUCLEOTIDE SEQUENCE</scope>
    <source>
        <strain evidence="2">GTP1</strain>
    </source>
</reference>
<dbReference type="Gene3D" id="3.10.180.10">
    <property type="entry name" value="2,3-Dihydroxybiphenyl 1,2-Dioxygenase, domain 1"/>
    <property type="match status" value="1"/>
</dbReference>
<dbReference type="SUPFAM" id="SSF54593">
    <property type="entry name" value="Glyoxalase/Bleomycin resistance protein/Dihydroxybiphenyl dioxygenase"/>
    <property type="match status" value="1"/>
</dbReference>
<evidence type="ECO:0000313" key="3">
    <source>
        <dbReference type="Proteomes" id="UP000596827"/>
    </source>
</evidence>
<sequence>MKVSAPFEPAIVAGAMEPMLAFYQGVLGMQLFSLDEIPAQPARAAGLSPQGYAIARLQTEGGDRLKIVVPQQPATPGARGDFVMQRHGFAYLTFIVPDVRAVIAALRGAGATVRTGAEPVAFRPGVVDLAFAEDPEGNCVEFVQRNDLATYRPHRAGGGA</sequence>
<dbReference type="Proteomes" id="UP000596827">
    <property type="component" value="Unassembled WGS sequence"/>
</dbReference>
<protein>
    <submittedName>
        <fullName evidence="2">VOC family protein</fullName>
    </submittedName>
</protein>
<keyword evidence="3" id="KW-1185">Reference proteome</keyword>
<dbReference type="InterPro" id="IPR029068">
    <property type="entry name" value="Glyas_Bleomycin-R_OHBP_Dase"/>
</dbReference>
<dbReference type="CDD" id="cd06587">
    <property type="entry name" value="VOC"/>
    <property type="match status" value="1"/>
</dbReference>
<dbReference type="RefSeq" id="WP_187084338.1">
    <property type="nucleotide sequence ID" value="NZ_JACORU010000013.1"/>
</dbReference>
<dbReference type="PROSITE" id="PS51819">
    <property type="entry name" value="VOC"/>
    <property type="match status" value="1"/>
</dbReference>
<feature type="domain" description="VOC" evidence="1">
    <location>
        <begin position="5"/>
        <end position="145"/>
    </location>
</feature>
<dbReference type="Pfam" id="PF00903">
    <property type="entry name" value="Glyoxalase"/>
    <property type="match status" value="1"/>
</dbReference>
<dbReference type="EMBL" id="JACORU010000013">
    <property type="protein sequence ID" value="MBC5767850.1"/>
    <property type="molecule type" value="Genomic_DNA"/>
</dbReference>
<gene>
    <name evidence="2" type="ORF">H8R02_25535</name>
</gene>
<evidence type="ECO:0000313" key="2">
    <source>
        <dbReference type="EMBL" id="MBC5767850.1"/>
    </source>
</evidence>